<keyword evidence="2" id="KW-1185">Reference proteome</keyword>
<reference evidence="1" key="1">
    <citation type="submission" date="2021-01" db="EMBL/GenBank/DDBJ databases">
        <authorList>
            <consortium name="Genoscope - CEA"/>
            <person name="William W."/>
        </authorList>
    </citation>
    <scope>NUCLEOTIDE SEQUENCE</scope>
</reference>
<name>A0A8S1QWX6_9CILI</name>
<proteinExistence type="predicted"/>
<dbReference type="Proteomes" id="UP000692954">
    <property type="component" value="Unassembled WGS sequence"/>
</dbReference>
<evidence type="ECO:0000313" key="2">
    <source>
        <dbReference type="Proteomes" id="UP000692954"/>
    </source>
</evidence>
<organism evidence="1 2">
    <name type="scientific">Paramecium sonneborni</name>
    <dbReference type="NCBI Taxonomy" id="65129"/>
    <lineage>
        <taxon>Eukaryota</taxon>
        <taxon>Sar</taxon>
        <taxon>Alveolata</taxon>
        <taxon>Ciliophora</taxon>
        <taxon>Intramacronucleata</taxon>
        <taxon>Oligohymenophorea</taxon>
        <taxon>Peniculida</taxon>
        <taxon>Parameciidae</taxon>
        <taxon>Paramecium</taxon>
    </lineage>
</organism>
<protein>
    <submittedName>
        <fullName evidence="1">Uncharacterized protein</fullName>
    </submittedName>
</protein>
<gene>
    <name evidence="1" type="ORF">PSON_ATCC_30995.1.T1240007</name>
</gene>
<comment type="caution">
    <text evidence="1">The sequence shown here is derived from an EMBL/GenBank/DDBJ whole genome shotgun (WGS) entry which is preliminary data.</text>
</comment>
<dbReference type="AlphaFoldDB" id="A0A8S1QWX6"/>
<dbReference type="EMBL" id="CAJJDN010000124">
    <property type="protein sequence ID" value="CAD8119989.1"/>
    <property type="molecule type" value="Genomic_DNA"/>
</dbReference>
<evidence type="ECO:0000313" key="1">
    <source>
        <dbReference type="EMBL" id="CAD8119989.1"/>
    </source>
</evidence>
<sequence>MKIIKSLENLYQIKEFKEIFGYLRQKLEIFQAQTRICSKILRLPNDMHKNKIFNKGK</sequence>
<accession>A0A8S1QWX6</accession>